<feature type="domain" description="DUF6664" evidence="1">
    <location>
        <begin position="7"/>
        <end position="88"/>
    </location>
</feature>
<dbReference type="EMBL" id="QRMS01000002">
    <property type="protein sequence ID" value="RHJ88704.1"/>
    <property type="molecule type" value="Genomic_DNA"/>
</dbReference>
<name>A0A415E527_9FIRM</name>
<evidence type="ECO:0000313" key="2">
    <source>
        <dbReference type="EMBL" id="RHJ88704.1"/>
    </source>
</evidence>
<dbReference type="RefSeq" id="WP_118335442.1">
    <property type="nucleotide sequence ID" value="NZ_CP176631.1"/>
</dbReference>
<organism evidence="2 3">
    <name type="scientific">Emergencia timonensis</name>
    <dbReference type="NCBI Taxonomy" id="1776384"/>
    <lineage>
        <taxon>Bacteria</taxon>
        <taxon>Bacillati</taxon>
        <taxon>Bacillota</taxon>
        <taxon>Clostridia</taxon>
        <taxon>Peptostreptococcales</taxon>
        <taxon>Anaerovoracaceae</taxon>
        <taxon>Emergencia</taxon>
    </lineage>
</organism>
<dbReference type="Pfam" id="PF20369">
    <property type="entry name" value="DUF6664"/>
    <property type="match status" value="1"/>
</dbReference>
<evidence type="ECO:0000259" key="1">
    <source>
        <dbReference type="Pfam" id="PF20369"/>
    </source>
</evidence>
<gene>
    <name evidence="2" type="ORF">DW099_10060</name>
</gene>
<sequence>MQGKLNLETFLDAYRGEFDEYLSSSLVDVYATKRHKEIMDEQDKLYQKYPKVKDVIDMGKTHELAEEECTALIRVYNLKMSLLRLRCRMFISRAVAIMLYTSKKQSYYNKLTK</sequence>
<dbReference type="AlphaFoldDB" id="A0A415E527"/>
<protein>
    <recommendedName>
        <fullName evidence="1">DUF6664 domain-containing protein</fullName>
    </recommendedName>
</protein>
<evidence type="ECO:0000313" key="3">
    <source>
        <dbReference type="Proteomes" id="UP000284841"/>
    </source>
</evidence>
<dbReference type="InterPro" id="IPR046605">
    <property type="entry name" value="DUF6664"/>
</dbReference>
<proteinExistence type="predicted"/>
<dbReference type="OrthoDB" id="1861405at2"/>
<reference evidence="2 3" key="1">
    <citation type="submission" date="2018-08" db="EMBL/GenBank/DDBJ databases">
        <title>A genome reference for cultivated species of the human gut microbiota.</title>
        <authorList>
            <person name="Zou Y."/>
            <person name="Xue W."/>
            <person name="Luo G."/>
        </authorList>
    </citation>
    <scope>NUCLEOTIDE SEQUENCE [LARGE SCALE GENOMIC DNA]</scope>
    <source>
        <strain evidence="2 3">AM07-24</strain>
    </source>
</reference>
<dbReference type="Proteomes" id="UP000284841">
    <property type="component" value="Unassembled WGS sequence"/>
</dbReference>
<accession>A0A415E527</accession>
<keyword evidence="3" id="KW-1185">Reference proteome</keyword>
<comment type="caution">
    <text evidence="2">The sequence shown here is derived from an EMBL/GenBank/DDBJ whole genome shotgun (WGS) entry which is preliminary data.</text>
</comment>